<sequence length="121" mass="13814">MSFIGLDDGGYGLTETIRLAMACSWKRELNWLLELVIVALLLELDGFTPPPPRFLRQLTPASCKYFDHNLHCLLARLLLEGGLSAVMELIHGAVRVYLPVIRYENTLSINHGYFMKFLDYI</sequence>
<accession>A0ACB9CXL5</accession>
<name>A0ACB9CXL5_CICIN</name>
<protein>
    <submittedName>
        <fullName evidence="1">Uncharacterized protein</fullName>
    </submittedName>
</protein>
<comment type="caution">
    <text evidence="1">The sequence shown here is derived from an EMBL/GenBank/DDBJ whole genome shotgun (WGS) entry which is preliminary data.</text>
</comment>
<evidence type="ECO:0000313" key="2">
    <source>
        <dbReference type="Proteomes" id="UP001055811"/>
    </source>
</evidence>
<dbReference type="EMBL" id="CM042013">
    <property type="protein sequence ID" value="KAI3738966.1"/>
    <property type="molecule type" value="Genomic_DNA"/>
</dbReference>
<evidence type="ECO:0000313" key="1">
    <source>
        <dbReference type="EMBL" id="KAI3738966.1"/>
    </source>
</evidence>
<reference evidence="1 2" key="2">
    <citation type="journal article" date="2022" name="Mol. Ecol. Resour.">
        <title>The genomes of chicory, endive, great burdock and yacon provide insights into Asteraceae paleo-polyploidization history and plant inulin production.</title>
        <authorList>
            <person name="Fan W."/>
            <person name="Wang S."/>
            <person name="Wang H."/>
            <person name="Wang A."/>
            <person name="Jiang F."/>
            <person name="Liu H."/>
            <person name="Zhao H."/>
            <person name="Xu D."/>
            <person name="Zhang Y."/>
        </authorList>
    </citation>
    <scope>NUCLEOTIDE SEQUENCE [LARGE SCALE GENOMIC DNA]</scope>
    <source>
        <strain evidence="2">cv. Punajuju</strain>
        <tissue evidence="1">Leaves</tissue>
    </source>
</reference>
<reference evidence="2" key="1">
    <citation type="journal article" date="2022" name="Mol. Ecol. Resour.">
        <title>The genomes of chicory, endive, great burdock and yacon provide insights into Asteraceae palaeo-polyploidization history and plant inulin production.</title>
        <authorList>
            <person name="Fan W."/>
            <person name="Wang S."/>
            <person name="Wang H."/>
            <person name="Wang A."/>
            <person name="Jiang F."/>
            <person name="Liu H."/>
            <person name="Zhao H."/>
            <person name="Xu D."/>
            <person name="Zhang Y."/>
        </authorList>
    </citation>
    <scope>NUCLEOTIDE SEQUENCE [LARGE SCALE GENOMIC DNA]</scope>
    <source>
        <strain evidence="2">cv. Punajuju</strain>
    </source>
</reference>
<organism evidence="1 2">
    <name type="scientific">Cichorium intybus</name>
    <name type="common">Chicory</name>
    <dbReference type="NCBI Taxonomy" id="13427"/>
    <lineage>
        <taxon>Eukaryota</taxon>
        <taxon>Viridiplantae</taxon>
        <taxon>Streptophyta</taxon>
        <taxon>Embryophyta</taxon>
        <taxon>Tracheophyta</taxon>
        <taxon>Spermatophyta</taxon>
        <taxon>Magnoliopsida</taxon>
        <taxon>eudicotyledons</taxon>
        <taxon>Gunneridae</taxon>
        <taxon>Pentapetalae</taxon>
        <taxon>asterids</taxon>
        <taxon>campanulids</taxon>
        <taxon>Asterales</taxon>
        <taxon>Asteraceae</taxon>
        <taxon>Cichorioideae</taxon>
        <taxon>Cichorieae</taxon>
        <taxon>Cichoriinae</taxon>
        <taxon>Cichorium</taxon>
    </lineage>
</organism>
<gene>
    <name evidence="1" type="ORF">L2E82_29274</name>
</gene>
<keyword evidence="2" id="KW-1185">Reference proteome</keyword>
<proteinExistence type="predicted"/>
<dbReference type="Proteomes" id="UP001055811">
    <property type="component" value="Linkage Group LG05"/>
</dbReference>